<evidence type="ECO:0000313" key="10">
    <source>
        <dbReference type="Proteomes" id="UP000724657"/>
    </source>
</evidence>
<dbReference type="PANTHER" id="PTHR43177">
    <property type="entry name" value="PROTEIN NRFC"/>
    <property type="match status" value="1"/>
</dbReference>
<protein>
    <submittedName>
        <fullName evidence="9">4Fe-4S binding protein</fullName>
    </submittedName>
</protein>
<dbReference type="InterPro" id="IPR017900">
    <property type="entry name" value="4Fe4S_Fe_S_CS"/>
</dbReference>
<keyword evidence="2" id="KW-0004">4Fe-4S</keyword>
<evidence type="ECO:0000256" key="4">
    <source>
        <dbReference type="ARBA" id="ARBA00022737"/>
    </source>
</evidence>
<keyword evidence="3" id="KW-0479">Metal-binding</keyword>
<accession>A0A9E2KWS8</accession>
<dbReference type="PANTHER" id="PTHR43177:SF5">
    <property type="entry name" value="ANAEROBIC DIMETHYL SULFOXIDE REDUCTASE CHAIN B-RELATED"/>
    <property type="match status" value="1"/>
</dbReference>
<dbReference type="InterPro" id="IPR017896">
    <property type="entry name" value="4Fe4S_Fe-S-bd"/>
</dbReference>
<dbReference type="Gene3D" id="3.30.70.20">
    <property type="match status" value="2"/>
</dbReference>
<evidence type="ECO:0000256" key="7">
    <source>
        <dbReference type="ARBA" id="ARBA00023014"/>
    </source>
</evidence>
<dbReference type="Pfam" id="PF13247">
    <property type="entry name" value="Fer4_11"/>
    <property type="match status" value="1"/>
</dbReference>
<evidence type="ECO:0000313" key="9">
    <source>
        <dbReference type="EMBL" id="MBU3841816.1"/>
    </source>
</evidence>
<dbReference type="AlphaFoldDB" id="A0A9E2KWS8"/>
<organism evidence="9 10">
    <name type="scientific">Candidatus Fusobacterium pullicola</name>
    <dbReference type="NCBI Taxonomy" id="2838601"/>
    <lineage>
        <taxon>Bacteria</taxon>
        <taxon>Fusobacteriati</taxon>
        <taxon>Fusobacteriota</taxon>
        <taxon>Fusobacteriia</taxon>
        <taxon>Fusobacteriales</taxon>
        <taxon>Fusobacteriaceae</taxon>
        <taxon>Fusobacterium</taxon>
    </lineage>
</organism>
<feature type="domain" description="4Fe-4S ferredoxin-type" evidence="8">
    <location>
        <begin position="2"/>
        <end position="21"/>
    </location>
</feature>
<evidence type="ECO:0000256" key="2">
    <source>
        <dbReference type="ARBA" id="ARBA00022485"/>
    </source>
</evidence>
<comment type="caution">
    <text evidence="9">The sequence shown here is derived from an EMBL/GenBank/DDBJ whole genome shotgun (WGS) entry which is preliminary data.</text>
</comment>
<evidence type="ECO:0000256" key="6">
    <source>
        <dbReference type="ARBA" id="ARBA00023004"/>
    </source>
</evidence>
<keyword evidence="5" id="KW-0249">Electron transport</keyword>
<evidence type="ECO:0000259" key="8">
    <source>
        <dbReference type="PROSITE" id="PS51379"/>
    </source>
</evidence>
<feature type="domain" description="4Fe-4S ferredoxin-type" evidence="8">
    <location>
        <begin position="71"/>
        <end position="100"/>
    </location>
</feature>
<sequence length="138" mass="15467">MKRIKIDRKKCVGCLTCVTACCVAHDSSDSRNRITIDSHKKPAPIFCRHCDLPECVFTCMTGAMSKNSETGYVEYNKEQCASCYMCIMACPYGVLKSDTLTQKEIMKCDMCSFNGKEADPECVKRCPMGAITFEEVKK</sequence>
<evidence type="ECO:0000256" key="1">
    <source>
        <dbReference type="ARBA" id="ARBA00022448"/>
    </source>
</evidence>
<gene>
    <name evidence="9" type="ORF">IAA47_02315</name>
</gene>
<dbReference type="EMBL" id="JAHLFN010000018">
    <property type="protein sequence ID" value="MBU3841816.1"/>
    <property type="molecule type" value="Genomic_DNA"/>
</dbReference>
<keyword evidence="7" id="KW-0411">Iron-sulfur</keyword>
<evidence type="ECO:0000256" key="3">
    <source>
        <dbReference type="ARBA" id="ARBA00022723"/>
    </source>
</evidence>
<proteinExistence type="predicted"/>
<reference evidence="9" key="2">
    <citation type="submission" date="2021-04" db="EMBL/GenBank/DDBJ databases">
        <authorList>
            <person name="Gilroy R."/>
        </authorList>
    </citation>
    <scope>NUCLEOTIDE SEQUENCE</scope>
    <source>
        <strain evidence="9">A6-441</strain>
    </source>
</reference>
<name>A0A9E2KWS8_9FUSO</name>
<dbReference type="GO" id="GO:0046872">
    <property type="term" value="F:metal ion binding"/>
    <property type="evidence" value="ECO:0007669"/>
    <property type="project" value="UniProtKB-KW"/>
</dbReference>
<evidence type="ECO:0000256" key="5">
    <source>
        <dbReference type="ARBA" id="ARBA00022982"/>
    </source>
</evidence>
<dbReference type="PROSITE" id="PS00198">
    <property type="entry name" value="4FE4S_FER_1"/>
    <property type="match status" value="1"/>
</dbReference>
<keyword evidence="4" id="KW-0677">Repeat</keyword>
<keyword evidence="1" id="KW-0813">Transport</keyword>
<dbReference type="PROSITE" id="PS51379">
    <property type="entry name" value="4FE4S_FER_2"/>
    <property type="match status" value="2"/>
</dbReference>
<dbReference type="Proteomes" id="UP000724657">
    <property type="component" value="Unassembled WGS sequence"/>
</dbReference>
<dbReference type="GO" id="GO:0051539">
    <property type="term" value="F:4 iron, 4 sulfur cluster binding"/>
    <property type="evidence" value="ECO:0007669"/>
    <property type="project" value="UniProtKB-KW"/>
</dbReference>
<dbReference type="InterPro" id="IPR050954">
    <property type="entry name" value="ET_IronSulfur_Cluster-Binding"/>
</dbReference>
<reference evidence="9" key="1">
    <citation type="journal article" date="2021" name="PeerJ">
        <title>Extensive microbial diversity within the chicken gut microbiome revealed by metagenomics and culture.</title>
        <authorList>
            <person name="Gilroy R."/>
            <person name="Ravi A."/>
            <person name="Getino M."/>
            <person name="Pursley I."/>
            <person name="Horton D.L."/>
            <person name="Alikhan N.F."/>
            <person name="Baker D."/>
            <person name="Gharbi K."/>
            <person name="Hall N."/>
            <person name="Watson M."/>
            <person name="Adriaenssens E.M."/>
            <person name="Foster-Nyarko E."/>
            <person name="Jarju S."/>
            <person name="Secka A."/>
            <person name="Antonio M."/>
            <person name="Oren A."/>
            <person name="Chaudhuri R.R."/>
            <person name="La Ragione R."/>
            <person name="Hildebrand F."/>
            <person name="Pallen M.J."/>
        </authorList>
    </citation>
    <scope>NUCLEOTIDE SEQUENCE</scope>
    <source>
        <strain evidence="9">A6-441</strain>
    </source>
</reference>
<keyword evidence="6" id="KW-0408">Iron</keyword>
<dbReference type="SUPFAM" id="SSF54862">
    <property type="entry name" value="4Fe-4S ferredoxins"/>
    <property type="match status" value="1"/>
</dbReference>